<protein>
    <submittedName>
        <fullName evidence="5">C2H2-type zinc finger domain-containing protein</fullName>
    </submittedName>
    <submittedName>
        <fullName evidence="6">C2H2-type_zinc finger domain-containing protein</fullName>
    </submittedName>
</protein>
<dbReference type="GO" id="GO:0008270">
    <property type="term" value="F:zinc ion binding"/>
    <property type="evidence" value="ECO:0007669"/>
    <property type="project" value="UniProtKB-KW"/>
</dbReference>
<evidence type="ECO:0000259" key="4">
    <source>
        <dbReference type="PROSITE" id="PS00028"/>
    </source>
</evidence>
<reference evidence="5" key="1">
    <citation type="submission" date="2023-06" db="EMBL/GenBank/DDBJ databases">
        <authorList>
            <person name="Kurt Z."/>
        </authorList>
    </citation>
    <scope>NUCLEOTIDE SEQUENCE</scope>
</reference>
<dbReference type="EMBL" id="CAXDID020000055">
    <property type="protein sequence ID" value="CAL6007312.1"/>
    <property type="molecule type" value="Genomic_DNA"/>
</dbReference>
<dbReference type="GO" id="GO:0003676">
    <property type="term" value="F:nucleic acid binding"/>
    <property type="evidence" value="ECO:0007669"/>
    <property type="project" value="InterPro"/>
</dbReference>
<dbReference type="Proteomes" id="UP001642409">
    <property type="component" value="Unassembled WGS sequence"/>
</dbReference>
<evidence type="ECO:0000256" key="1">
    <source>
        <dbReference type="ARBA" id="ARBA00022723"/>
    </source>
</evidence>
<sequence length="117" mass="13525">MQSKEDQVNAILVKAEGKMISMDHPVPCSTCHCVLNSREEQLEHYRSDAHIQKLQEKNRQKTGDSRSPLDVTKIEEVKTEEVILKCDICKQEFKNDNAMHAHMQSKKHRRAAAEQQQ</sequence>
<keyword evidence="2" id="KW-0863">Zinc-finger</keyword>
<evidence type="ECO:0000256" key="2">
    <source>
        <dbReference type="ARBA" id="ARBA00022771"/>
    </source>
</evidence>
<evidence type="ECO:0000313" key="7">
    <source>
        <dbReference type="Proteomes" id="UP001642409"/>
    </source>
</evidence>
<dbReference type="Gene3D" id="3.30.160.60">
    <property type="entry name" value="Classic Zinc Finger"/>
    <property type="match status" value="1"/>
</dbReference>
<comment type="caution">
    <text evidence="5">The sequence shown here is derived from an EMBL/GenBank/DDBJ whole genome shotgun (WGS) entry which is preliminary data.</text>
</comment>
<dbReference type="Pfam" id="PF12171">
    <property type="entry name" value="zf-C2H2_jaz"/>
    <property type="match status" value="1"/>
</dbReference>
<accession>A0AA86QEN8</accession>
<proteinExistence type="predicted"/>
<name>A0AA86QEN8_9EUKA</name>
<keyword evidence="7" id="KW-1185">Reference proteome</keyword>
<dbReference type="EMBL" id="CATOUU010000825">
    <property type="protein sequence ID" value="CAI9951752.1"/>
    <property type="molecule type" value="Genomic_DNA"/>
</dbReference>
<dbReference type="AlphaFoldDB" id="A0AA86QEN8"/>
<organism evidence="5">
    <name type="scientific">Hexamita inflata</name>
    <dbReference type="NCBI Taxonomy" id="28002"/>
    <lineage>
        <taxon>Eukaryota</taxon>
        <taxon>Metamonada</taxon>
        <taxon>Diplomonadida</taxon>
        <taxon>Hexamitidae</taxon>
        <taxon>Hexamitinae</taxon>
        <taxon>Hexamita</taxon>
    </lineage>
</organism>
<feature type="domain" description="C2H2-type" evidence="4">
    <location>
        <begin position="86"/>
        <end position="108"/>
    </location>
</feature>
<keyword evidence="1" id="KW-0479">Metal-binding</keyword>
<evidence type="ECO:0000256" key="3">
    <source>
        <dbReference type="ARBA" id="ARBA00022833"/>
    </source>
</evidence>
<dbReference type="SMART" id="SM00355">
    <property type="entry name" value="ZnF_C2H2"/>
    <property type="match status" value="2"/>
</dbReference>
<dbReference type="InterPro" id="IPR022755">
    <property type="entry name" value="Znf_C2H2_jaz"/>
</dbReference>
<gene>
    <name evidence="6" type="ORF">HINF_LOCUS20579</name>
    <name evidence="5" type="ORF">HINF_LOCUS39397</name>
</gene>
<evidence type="ECO:0000313" key="5">
    <source>
        <dbReference type="EMBL" id="CAI9951752.1"/>
    </source>
</evidence>
<keyword evidence="3" id="KW-0862">Zinc</keyword>
<dbReference type="InterPro" id="IPR013087">
    <property type="entry name" value="Znf_C2H2_type"/>
</dbReference>
<reference evidence="6 7" key="2">
    <citation type="submission" date="2024-07" db="EMBL/GenBank/DDBJ databases">
        <authorList>
            <person name="Akdeniz Z."/>
        </authorList>
    </citation>
    <scope>NUCLEOTIDE SEQUENCE [LARGE SCALE GENOMIC DNA]</scope>
</reference>
<evidence type="ECO:0000313" key="6">
    <source>
        <dbReference type="EMBL" id="CAL6007312.1"/>
    </source>
</evidence>
<dbReference type="SUPFAM" id="SSF57667">
    <property type="entry name" value="beta-beta-alpha zinc fingers"/>
    <property type="match status" value="1"/>
</dbReference>
<dbReference type="SMART" id="SM00451">
    <property type="entry name" value="ZnF_U1"/>
    <property type="match status" value="2"/>
</dbReference>
<dbReference type="PROSITE" id="PS00028">
    <property type="entry name" value="ZINC_FINGER_C2H2_1"/>
    <property type="match status" value="1"/>
</dbReference>
<dbReference type="InterPro" id="IPR036236">
    <property type="entry name" value="Znf_C2H2_sf"/>
</dbReference>
<dbReference type="InterPro" id="IPR003604">
    <property type="entry name" value="Matrin/U1-like-C_Znf_C2H2"/>
</dbReference>